<dbReference type="InterPro" id="IPR029063">
    <property type="entry name" value="SAM-dependent_MTases_sf"/>
</dbReference>
<dbReference type="OrthoDB" id="503216at2"/>
<dbReference type="Pfam" id="PF13649">
    <property type="entry name" value="Methyltransf_25"/>
    <property type="match status" value="1"/>
</dbReference>
<protein>
    <recommendedName>
        <fullName evidence="1">Methyltransferase domain-containing protein</fullName>
    </recommendedName>
</protein>
<evidence type="ECO:0000313" key="4">
    <source>
        <dbReference type="Proteomes" id="UP000053372"/>
    </source>
</evidence>
<evidence type="ECO:0000313" key="3">
    <source>
        <dbReference type="EMBL" id="KST66708.1"/>
    </source>
</evidence>
<dbReference type="EMBL" id="LMTZ01000097">
    <property type="protein sequence ID" value="KST66387.1"/>
    <property type="molecule type" value="Genomic_DNA"/>
</dbReference>
<gene>
    <name evidence="2" type="ORF">BC008_25795</name>
    <name evidence="3" type="ORF">BC008_26320</name>
</gene>
<dbReference type="Proteomes" id="UP000053372">
    <property type="component" value="Unassembled WGS sequence"/>
</dbReference>
<dbReference type="RefSeq" id="WP_058183792.1">
    <property type="nucleotide sequence ID" value="NZ_LMTZ01000095.1"/>
</dbReference>
<accession>A0A0V7ZPS3</accession>
<evidence type="ECO:0000259" key="1">
    <source>
        <dbReference type="Pfam" id="PF13649"/>
    </source>
</evidence>
<name>A0A0V7ZPS3_9CYAN</name>
<sequence>MSTKTQEIVKVYGKSKATDHYLSPSRRDAVKVNWEEPFSCMVYRKAIEQTEYRLGNSLEVLDIGSGTGDGISLLTSKLMKESGLNLDDDIDYLGIDICQDMCETARSIHSHRNYVRFLQGDIRQSLPDEAFKLYLSCGVPYSHLTPAELQIALQNIFENIRRHNTRSAVVVDVLGKYSIEWVSKWNLSRWDYRMNFFQSDGEADFTPMSFYSAQELNQLIHEAAAQANCKLSNIEFFDRSVMVGRHTSTGEFTPNLSRYRNLVNSLMDVDCTTDFEQLMFDVQLGEAPAEIIDFFKTFQGWWNQLIREAAILCGETVHGCESTLPTEFQGLTKELKESLDNSQVENIRASIIEPILAKYLHNLEVSTQKGLGVGHTLMALVSVDQS</sequence>
<dbReference type="InterPro" id="IPR041698">
    <property type="entry name" value="Methyltransf_25"/>
</dbReference>
<dbReference type="Gene3D" id="3.40.50.150">
    <property type="entry name" value="Vaccinia Virus protein VP39"/>
    <property type="match status" value="1"/>
</dbReference>
<feature type="domain" description="Methyltransferase" evidence="1">
    <location>
        <begin position="60"/>
        <end position="160"/>
    </location>
</feature>
<dbReference type="EMBL" id="LMTZ01000095">
    <property type="protein sequence ID" value="KST66708.1"/>
    <property type="molecule type" value="Genomic_DNA"/>
</dbReference>
<reference evidence="3 4" key="1">
    <citation type="journal article" date="2015" name="Genome Announc.">
        <title>Draft Genome of the Euendolithic (true boring) Cyanobacterium Mastigocoleus testarum strain BC008.</title>
        <authorList>
            <person name="Guida B.S."/>
            <person name="Garcia-Pichel F."/>
        </authorList>
    </citation>
    <scope>NUCLEOTIDE SEQUENCE [LARGE SCALE GENOMIC DNA]</scope>
    <source>
        <strain evidence="3 4">BC008</strain>
    </source>
</reference>
<evidence type="ECO:0000313" key="2">
    <source>
        <dbReference type="EMBL" id="KST66387.1"/>
    </source>
</evidence>
<dbReference type="AlphaFoldDB" id="A0A0V7ZPS3"/>
<dbReference type="CDD" id="cd02440">
    <property type="entry name" value="AdoMet_MTases"/>
    <property type="match status" value="1"/>
</dbReference>
<organism evidence="3 4">
    <name type="scientific">Mastigocoleus testarum BC008</name>
    <dbReference type="NCBI Taxonomy" id="371196"/>
    <lineage>
        <taxon>Bacteria</taxon>
        <taxon>Bacillati</taxon>
        <taxon>Cyanobacteriota</taxon>
        <taxon>Cyanophyceae</taxon>
        <taxon>Nostocales</taxon>
        <taxon>Hapalosiphonaceae</taxon>
        <taxon>Mastigocoleus</taxon>
    </lineage>
</organism>
<comment type="caution">
    <text evidence="3">The sequence shown here is derived from an EMBL/GenBank/DDBJ whole genome shotgun (WGS) entry which is preliminary data.</text>
</comment>
<keyword evidence="4" id="KW-1185">Reference proteome</keyword>
<dbReference type="SUPFAM" id="SSF53335">
    <property type="entry name" value="S-adenosyl-L-methionine-dependent methyltransferases"/>
    <property type="match status" value="1"/>
</dbReference>
<proteinExistence type="predicted"/>